<dbReference type="Proteomes" id="UP000001449">
    <property type="component" value="Chromosome 9"/>
</dbReference>
<feature type="chain" id="PRO_5002866400" description="DUF7640 domain-containing protein" evidence="2">
    <location>
        <begin position="23"/>
        <end position="1033"/>
    </location>
</feature>
<evidence type="ECO:0000313" key="5">
    <source>
        <dbReference type="Proteomes" id="UP000001449"/>
    </source>
</evidence>
<feature type="signal peptide" evidence="2">
    <location>
        <begin position="1"/>
        <end position="22"/>
    </location>
</feature>
<feature type="region of interest" description="Disordered" evidence="1">
    <location>
        <begin position="161"/>
        <end position="267"/>
    </location>
</feature>
<dbReference type="PANTHER" id="PTHR22534:SF5">
    <property type="entry name" value="SRCR DOMAIN-CONTAINING PROTEIN"/>
    <property type="match status" value="1"/>
</dbReference>
<reference evidence="4 5" key="1">
    <citation type="journal article" date="2004" name="Science">
        <title>The genome of the diatom Thalassiosira pseudonana: ecology, evolution, and metabolism.</title>
        <authorList>
            <person name="Armbrust E.V."/>
            <person name="Berges J.A."/>
            <person name="Bowler C."/>
            <person name="Green B.R."/>
            <person name="Martinez D."/>
            <person name="Putnam N.H."/>
            <person name="Zhou S."/>
            <person name="Allen A.E."/>
            <person name="Apt K.E."/>
            <person name="Bechner M."/>
            <person name="Brzezinski M.A."/>
            <person name="Chaal B.K."/>
            <person name="Chiovitti A."/>
            <person name="Davis A.K."/>
            <person name="Demarest M.S."/>
            <person name="Detter J.C."/>
            <person name="Glavina T."/>
            <person name="Goodstein D."/>
            <person name="Hadi M.Z."/>
            <person name="Hellsten U."/>
            <person name="Hildebrand M."/>
            <person name="Jenkins B.D."/>
            <person name="Jurka J."/>
            <person name="Kapitonov V.V."/>
            <person name="Kroger N."/>
            <person name="Lau W.W."/>
            <person name="Lane T.W."/>
            <person name="Larimer F.W."/>
            <person name="Lippmeier J.C."/>
            <person name="Lucas S."/>
            <person name="Medina M."/>
            <person name="Montsant A."/>
            <person name="Obornik M."/>
            <person name="Parker M.S."/>
            <person name="Palenik B."/>
            <person name="Pazour G.J."/>
            <person name="Richardson P.M."/>
            <person name="Rynearson T.A."/>
            <person name="Saito M.A."/>
            <person name="Schwartz D.C."/>
            <person name="Thamatrakoln K."/>
            <person name="Valentin K."/>
            <person name="Vardi A."/>
            <person name="Wilkerson F.P."/>
            <person name="Rokhsar D.S."/>
        </authorList>
    </citation>
    <scope>NUCLEOTIDE SEQUENCE [LARGE SCALE GENOMIC DNA]</scope>
    <source>
        <strain evidence="4 5">CCMP1335</strain>
    </source>
</reference>
<dbReference type="PaxDb" id="35128-Thaps8217"/>
<evidence type="ECO:0000313" key="4">
    <source>
        <dbReference type="EMBL" id="EED90335.1"/>
    </source>
</evidence>
<evidence type="ECO:0000256" key="2">
    <source>
        <dbReference type="SAM" id="SignalP"/>
    </source>
</evidence>
<dbReference type="HOGENOM" id="CLU_293987_0_0_1"/>
<name>B8C8R0_THAPS</name>
<keyword evidence="2" id="KW-0732">Signal</keyword>
<dbReference type="KEGG" id="tps:THAPSDRAFT_8217"/>
<protein>
    <recommendedName>
        <fullName evidence="3">DUF7640 domain-containing protein</fullName>
    </recommendedName>
</protein>
<organism evidence="4 5">
    <name type="scientific">Thalassiosira pseudonana</name>
    <name type="common">Marine diatom</name>
    <name type="synonym">Cyclotella nana</name>
    <dbReference type="NCBI Taxonomy" id="35128"/>
    <lineage>
        <taxon>Eukaryota</taxon>
        <taxon>Sar</taxon>
        <taxon>Stramenopiles</taxon>
        <taxon>Ochrophyta</taxon>
        <taxon>Bacillariophyta</taxon>
        <taxon>Coscinodiscophyceae</taxon>
        <taxon>Thalassiosirophycidae</taxon>
        <taxon>Thalassiosirales</taxon>
        <taxon>Thalassiosiraceae</taxon>
        <taxon>Thalassiosira</taxon>
    </lineage>
</organism>
<evidence type="ECO:0000256" key="1">
    <source>
        <dbReference type="SAM" id="MobiDB-lite"/>
    </source>
</evidence>
<dbReference type="InterPro" id="IPR019524">
    <property type="entry name" value="B-solenoid_diatom-type"/>
</dbReference>
<feature type="region of interest" description="Disordered" evidence="1">
    <location>
        <begin position="759"/>
        <end position="781"/>
    </location>
</feature>
<dbReference type="RefSeq" id="XP_002292360.1">
    <property type="nucleotide sequence ID" value="XM_002292324.1"/>
</dbReference>
<evidence type="ECO:0000259" key="3">
    <source>
        <dbReference type="Pfam" id="PF24646"/>
    </source>
</evidence>
<gene>
    <name evidence="4" type="ORF">THAPSDRAFT_8217</name>
</gene>
<dbReference type="InterPro" id="IPR056057">
    <property type="entry name" value="DUF7640"/>
</dbReference>
<reference evidence="4 5" key="2">
    <citation type="journal article" date="2008" name="Nature">
        <title>The Phaeodactylum genome reveals the evolutionary history of diatom genomes.</title>
        <authorList>
            <person name="Bowler C."/>
            <person name="Allen A.E."/>
            <person name="Badger J.H."/>
            <person name="Grimwood J."/>
            <person name="Jabbari K."/>
            <person name="Kuo A."/>
            <person name="Maheswari U."/>
            <person name="Martens C."/>
            <person name="Maumus F."/>
            <person name="Otillar R.P."/>
            <person name="Rayko E."/>
            <person name="Salamov A."/>
            <person name="Vandepoele K."/>
            <person name="Beszteri B."/>
            <person name="Gruber A."/>
            <person name="Heijde M."/>
            <person name="Katinka M."/>
            <person name="Mock T."/>
            <person name="Valentin K."/>
            <person name="Verret F."/>
            <person name="Berges J.A."/>
            <person name="Brownlee C."/>
            <person name="Cadoret J.P."/>
            <person name="Chiovitti A."/>
            <person name="Choi C.J."/>
            <person name="Coesel S."/>
            <person name="De Martino A."/>
            <person name="Detter J.C."/>
            <person name="Durkin C."/>
            <person name="Falciatore A."/>
            <person name="Fournet J."/>
            <person name="Haruta M."/>
            <person name="Huysman M.J."/>
            <person name="Jenkins B.D."/>
            <person name="Jiroutova K."/>
            <person name="Jorgensen R.E."/>
            <person name="Joubert Y."/>
            <person name="Kaplan A."/>
            <person name="Kroger N."/>
            <person name="Kroth P.G."/>
            <person name="La Roche J."/>
            <person name="Lindquist E."/>
            <person name="Lommer M."/>
            <person name="Martin-Jezequel V."/>
            <person name="Lopez P.J."/>
            <person name="Lucas S."/>
            <person name="Mangogna M."/>
            <person name="McGinnis K."/>
            <person name="Medlin L.K."/>
            <person name="Montsant A."/>
            <person name="Oudot-Le Secq M.P."/>
            <person name="Napoli C."/>
            <person name="Obornik M."/>
            <person name="Parker M.S."/>
            <person name="Petit J.L."/>
            <person name="Porcel B.M."/>
            <person name="Poulsen N."/>
            <person name="Robison M."/>
            <person name="Rychlewski L."/>
            <person name="Rynearson T.A."/>
            <person name="Schmutz J."/>
            <person name="Shapiro H."/>
            <person name="Siaut M."/>
            <person name="Stanley M."/>
            <person name="Sussman M.R."/>
            <person name="Taylor A.R."/>
            <person name="Vardi A."/>
            <person name="von Dassow P."/>
            <person name="Vyverman W."/>
            <person name="Willis A."/>
            <person name="Wyrwicz L.S."/>
            <person name="Rokhsar D.S."/>
            <person name="Weissenbach J."/>
            <person name="Armbrust E.V."/>
            <person name="Green B.R."/>
            <person name="Van de Peer Y."/>
            <person name="Grigoriev I.V."/>
        </authorList>
    </citation>
    <scope>NUCLEOTIDE SEQUENCE [LARGE SCALE GENOMIC DNA]</scope>
    <source>
        <strain evidence="4 5">CCMP1335</strain>
    </source>
</reference>
<feature type="compositionally biased region" description="Polar residues" evidence="1">
    <location>
        <begin position="188"/>
        <end position="209"/>
    </location>
</feature>
<feature type="compositionally biased region" description="Basic and acidic residues" evidence="1">
    <location>
        <begin position="167"/>
        <end position="178"/>
    </location>
</feature>
<feature type="region of interest" description="Disordered" evidence="1">
    <location>
        <begin position="358"/>
        <end position="388"/>
    </location>
</feature>
<dbReference type="Pfam" id="PF24646">
    <property type="entry name" value="DUF7640"/>
    <property type="match status" value="2"/>
</dbReference>
<feature type="compositionally biased region" description="Basic and acidic residues" evidence="1">
    <location>
        <begin position="54"/>
        <end position="68"/>
    </location>
</feature>
<sequence length="1033" mass="110120">MMLRSALLLLILVHHDCALVAGESSDGSADNVDTDVRRTKLSTGHVPLRQLSQNEDRTQPNQAMDKRDKKLRKQNALKGKDSEVNEGSGFDKRVIHDVQHVVDSSELLEIEEQLTDNYTVTTDGKDIREGAVEIRSVNDEAIYTYEMASIRTQDEVIEQQQALAAKTKKEPEASDSRGTRAKTKRDPSSSQSLTQGYASTSAPVSTSDDTSPKRKIAFGPQSNVKTVRSKSRKSSNSESMSIHSKLQGKIGKTSKQSKKHHPTSMVPTRIEDTKSPVVTKVPTTTPSIPQPVATVFDLDSTVDSFGCDGESAAGNSLDGTTKEYVCNIADGSGSQLVEKSSTTSASFVALRKKYNLRDSHETQQPLQNLDIHRPTPSQQHQQSRQQTPFLEEERGMIIVPSHGELSVVDKIRVYADDKCAGCDAVSYRVEGRLTDTVESEGGRRMKWLSTFYSSFISAQSTPKRNNAEKASLGAQTWQLISEGDFPWINESNPTRNPAGSTIASTYESGDSSLSYTEATFDNSEAYKEYKVTFPSIRNESLYLILAEVELSGKLLVETTQQPSLDPTSDSPTYFPSVASGEPTSIAPSTVWPTASPMKASSSAPSWHPSLGPSVAVTTPPFKSPVVNESSVPSTATPTARPVVMASAYPNVNPSSQSSIFFADHETSVGEAEPESEPFANIFDTTLDANITSLIPVSSANCETSDGETSDGEAEPFANIFANCETIDGEAEPESEPFANIFDLRSNMAIIQSNCCPDVESDANDPTAAPSTASPTLPQPTNSPITGCFPESACENVTGATGPGSCFGSFSCFNTIGTVGVQSCWGNNSCESNEGTIEDGSCLGPNQCQNNSGDIGSNSCILDETSSLSGGCISNSGTISDDACQGEEACAFNTGKIGRNSCCNGERTCAQDVDAKYVSRQIGESSCNGVLSCIDVAGNVSAGSCNGDEACSATKVDIGAGSCNGLFACLGGDTSTIGKSSCISEEKFYDDATGDAFDYRGVCQFNSGTIDDESCVGNSSCYRNTGYIQGPNSW</sequence>
<feature type="compositionally biased region" description="Low complexity" evidence="1">
    <location>
        <begin position="374"/>
        <end position="387"/>
    </location>
</feature>
<feature type="compositionally biased region" description="Polar residues" evidence="1">
    <location>
        <begin position="768"/>
        <end position="781"/>
    </location>
</feature>
<accession>B8C8R0</accession>
<feature type="compositionally biased region" description="Basic and acidic residues" evidence="1">
    <location>
        <begin position="78"/>
        <end position="88"/>
    </location>
</feature>
<feature type="domain" description="DUF7640" evidence="3">
    <location>
        <begin position="868"/>
        <end position="984"/>
    </location>
</feature>
<dbReference type="GeneID" id="7446985"/>
<keyword evidence="5" id="KW-1185">Reference proteome</keyword>
<proteinExistence type="predicted"/>
<feature type="region of interest" description="Disordered" evidence="1">
    <location>
        <begin position="38"/>
        <end position="88"/>
    </location>
</feature>
<dbReference type="InParanoid" id="B8C8R0"/>
<feature type="domain" description="DUF7640" evidence="3">
    <location>
        <begin position="786"/>
        <end position="861"/>
    </location>
</feature>
<dbReference type="EMBL" id="CM000645">
    <property type="protein sequence ID" value="EED90335.1"/>
    <property type="molecule type" value="Genomic_DNA"/>
</dbReference>
<dbReference type="AlphaFoldDB" id="B8C8R0"/>
<dbReference type="PANTHER" id="PTHR22534">
    <property type="entry name" value="SRCR DOMAIN-CONTAINING PROTEIN"/>
    <property type="match status" value="1"/>
</dbReference>